<feature type="transmembrane region" description="Helical" evidence="5">
    <location>
        <begin position="212"/>
        <end position="229"/>
    </location>
</feature>
<feature type="transmembrane region" description="Helical" evidence="5">
    <location>
        <begin position="259"/>
        <end position="278"/>
    </location>
</feature>
<comment type="subcellular location">
    <subcellularLocation>
        <location evidence="1">Membrane</location>
        <topology evidence="1">Multi-pass membrane protein</topology>
    </subcellularLocation>
</comment>
<feature type="transmembrane region" description="Helical" evidence="5">
    <location>
        <begin position="33"/>
        <end position="52"/>
    </location>
</feature>
<dbReference type="PANTHER" id="PTHR37422">
    <property type="entry name" value="TEICHURONIC ACID BIOSYNTHESIS PROTEIN TUAE"/>
    <property type="match status" value="1"/>
</dbReference>
<feature type="transmembrane region" description="Helical" evidence="5">
    <location>
        <begin position="394"/>
        <end position="411"/>
    </location>
</feature>
<evidence type="ECO:0000313" key="8">
    <source>
        <dbReference type="EMBL" id="SDW32544.1"/>
    </source>
</evidence>
<feature type="transmembrane region" description="Helical" evidence="5">
    <location>
        <begin position="7"/>
        <end position="27"/>
    </location>
</feature>
<feature type="transmembrane region" description="Helical" evidence="5">
    <location>
        <begin position="124"/>
        <end position="146"/>
    </location>
</feature>
<dbReference type="Proteomes" id="UP000249198">
    <property type="component" value="Unassembled WGS sequence"/>
</dbReference>
<feature type="transmembrane region" description="Helical" evidence="5">
    <location>
        <begin position="99"/>
        <end position="117"/>
    </location>
</feature>
<dbReference type="AlphaFoldDB" id="A0A2W5CXL9"/>
<gene>
    <name evidence="7" type="ORF">DI599_08205</name>
    <name evidence="8" type="ORF">SAMN05216287_0695</name>
</gene>
<name>A0A2W5CXL9_9PSED</name>
<evidence type="ECO:0000313" key="7">
    <source>
        <dbReference type="EMBL" id="PZP24415.1"/>
    </source>
</evidence>
<evidence type="ECO:0000313" key="9">
    <source>
        <dbReference type="Proteomes" id="UP000243778"/>
    </source>
</evidence>
<protein>
    <submittedName>
        <fullName evidence="7 8">O-antigen ligase</fullName>
    </submittedName>
</protein>
<evidence type="ECO:0000256" key="5">
    <source>
        <dbReference type="SAM" id="Phobius"/>
    </source>
</evidence>
<feature type="transmembrane region" description="Helical" evidence="5">
    <location>
        <begin position="362"/>
        <end position="382"/>
    </location>
</feature>
<dbReference type="GO" id="GO:0016020">
    <property type="term" value="C:membrane"/>
    <property type="evidence" value="ECO:0007669"/>
    <property type="project" value="UniProtKB-SubCell"/>
</dbReference>
<reference evidence="9" key="1">
    <citation type="submission" date="2016-10" db="EMBL/GenBank/DDBJ databases">
        <authorList>
            <person name="Varghese N."/>
            <person name="Submissions S."/>
        </authorList>
    </citation>
    <scope>NUCLEOTIDE SEQUENCE [LARGE SCALE GENOMIC DNA]</scope>
    <source>
        <strain evidence="9">NRRL B-59562</strain>
    </source>
</reference>
<keyword evidence="9" id="KW-1185">Reference proteome</keyword>
<evidence type="ECO:0000259" key="6">
    <source>
        <dbReference type="Pfam" id="PF04932"/>
    </source>
</evidence>
<dbReference type="EMBL" id="FNNU01000001">
    <property type="protein sequence ID" value="SDW32544.1"/>
    <property type="molecule type" value="Genomic_DNA"/>
</dbReference>
<reference evidence="7 10" key="3">
    <citation type="submission" date="2017-08" db="EMBL/GenBank/DDBJ databases">
        <title>Infants hospitalized years apart are colonized by the same room-sourced microbial strains.</title>
        <authorList>
            <person name="Brooks B."/>
            <person name="Olm M.R."/>
            <person name="Firek B.A."/>
            <person name="Baker R."/>
            <person name="Thomas B.C."/>
            <person name="Morowitz M.J."/>
            <person name="Banfield J.F."/>
        </authorList>
    </citation>
    <scope>NUCLEOTIDE SEQUENCE [LARGE SCALE GENOMIC DNA]</scope>
    <source>
        <strain evidence="7">S2_009_000_R2_77</strain>
    </source>
</reference>
<evidence type="ECO:0000313" key="10">
    <source>
        <dbReference type="Proteomes" id="UP000249198"/>
    </source>
</evidence>
<feature type="transmembrane region" description="Helical" evidence="5">
    <location>
        <begin position="235"/>
        <end position="252"/>
    </location>
</feature>
<feature type="transmembrane region" description="Helical" evidence="5">
    <location>
        <begin position="174"/>
        <end position="192"/>
    </location>
</feature>
<keyword evidence="2 5" id="KW-0812">Transmembrane</keyword>
<accession>A0A1H2SN81</accession>
<evidence type="ECO:0000256" key="2">
    <source>
        <dbReference type="ARBA" id="ARBA00022692"/>
    </source>
</evidence>
<dbReference type="RefSeq" id="WP_090224633.1">
    <property type="nucleotide sequence ID" value="NZ_CAURGU010000009.1"/>
</dbReference>
<keyword evidence="3 5" id="KW-1133">Transmembrane helix</keyword>
<dbReference type="Proteomes" id="UP000243778">
    <property type="component" value="Unassembled WGS sequence"/>
</dbReference>
<sequence>MPQPYQALERCILGALLSLLVWLPLPLGSNRDWSMAFFCFVTALLAASWALLQLKRQRPLGSSFRHALLPLGLLALVQLWVAIQWLGGLSRDAGASAQYFLLGCTYCLLYLLVIGVFRTRKRLTLLIGVLVISGTFQAFFGSAMTLSGVERLLFGPKDYHIGHATGTFVNRNHLAGYLEMTLAIGIGLLLALRQGGQFHWVSVLETLMGPKARLRLALVIMVIGLVMSHSRMGNTAFFGSLMLVGALFLLLHKENRLRNGLIFASLVLVDVLVVSQYFGLDELKDRLVNTRLNDVVEQGEVVQKANELRGDVYALALPLAQDRPIIGQGAGSFESVFPPYATGLPLHFDHAHNDYLQFFIEYGVIGCIPLALFVLISLYYALKAMRHKDSLYRNGIGFGAGMGILALLIHSTTDFNLQIPSNAATFVVLCAIAVLANHHLVDRRQKQRPA</sequence>
<proteinExistence type="predicted"/>
<keyword evidence="7" id="KW-0436">Ligase</keyword>
<evidence type="ECO:0000256" key="1">
    <source>
        <dbReference type="ARBA" id="ARBA00004141"/>
    </source>
</evidence>
<feature type="transmembrane region" description="Helical" evidence="5">
    <location>
        <begin position="64"/>
        <end position="87"/>
    </location>
</feature>
<organism evidence="7 10">
    <name type="scientific">Pseudomonas kuykendallii</name>
    <dbReference type="NCBI Taxonomy" id="1007099"/>
    <lineage>
        <taxon>Bacteria</taxon>
        <taxon>Pseudomonadati</taxon>
        <taxon>Pseudomonadota</taxon>
        <taxon>Gammaproteobacteria</taxon>
        <taxon>Pseudomonadales</taxon>
        <taxon>Pseudomonadaceae</taxon>
        <taxon>Pseudomonas</taxon>
    </lineage>
</organism>
<reference evidence="8" key="2">
    <citation type="submission" date="2016-10" db="EMBL/GenBank/DDBJ databases">
        <authorList>
            <person name="de Groot N.N."/>
        </authorList>
    </citation>
    <scope>NUCLEOTIDE SEQUENCE [LARGE SCALE GENOMIC DNA]</scope>
    <source>
        <strain evidence="8">NRRL B-59562</strain>
    </source>
</reference>
<dbReference type="InterPro" id="IPR051533">
    <property type="entry name" value="WaaL-like"/>
</dbReference>
<dbReference type="Pfam" id="PF04932">
    <property type="entry name" value="Wzy_C"/>
    <property type="match status" value="1"/>
</dbReference>
<keyword evidence="4 5" id="KW-0472">Membrane</keyword>
<dbReference type="PANTHER" id="PTHR37422:SF13">
    <property type="entry name" value="LIPOPOLYSACCHARIDE BIOSYNTHESIS PROTEIN PA4999-RELATED"/>
    <property type="match status" value="1"/>
</dbReference>
<feature type="domain" description="O-antigen ligase-related" evidence="6">
    <location>
        <begin position="216"/>
        <end position="368"/>
    </location>
</feature>
<evidence type="ECO:0000256" key="3">
    <source>
        <dbReference type="ARBA" id="ARBA00022989"/>
    </source>
</evidence>
<dbReference type="InterPro" id="IPR007016">
    <property type="entry name" value="O-antigen_ligase-rel_domated"/>
</dbReference>
<feature type="transmembrane region" description="Helical" evidence="5">
    <location>
        <begin position="423"/>
        <end position="441"/>
    </location>
</feature>
<dbReference type="STRING" id="1007099.SAMN05216287_0695"/>
<dbReference type="EMBL" id="QFOH01000009">
    <property type="protein sequence ID" value="PZP24415.1"/>
    <property type="molecule type" value="Genomic_DNA"/>
</dbReference>
<evidence type="ECO:0000256" key="4">
    <source>
        <dbReference type="ARBA" id="ARBA00023136"/>
    </source>
</evidence>
<dbReference type="GO" id="GO:0016874">
    <property type="term" value="F:ligase activity"/>
    <property type="evidence" value="ECO:0007669"/>
    <property type="project" value="UniProtKB-KW"/>
</dbReference>
<dbReference type="OrthoDB" id="9783389at2"/>
<accession>A0A2W5CXL9</accession>